<dbReference type="InterPro" id="IPR002549">
    <property type="entry name" value="AI-2E-like"/>
</dbReference>
<dbReference type="EMBL" id="CP029187">
    <property type="protein sequence ID" value="AWI26415.1"/>
    <property type="molecule type" value="Genomic_DNA"/>
</dbReference>
<dbReference type="KEGG" id="fpal:HYN49_11165"/>
<dbReference type="OrthoDB" id="9793390at2"/>
<comment type="subcellular location">
    <subcellularLocation>
        <location evidence="1">Cell membrane</location>
        <topology evidence="1">Multi-pass membrane protein</topology>
    </subcellularLocation>
</comment>
<sequence length="363" mass="40414">MITSKTISNGILKAIGTLALIVAAIYLIWQIQTLIYYLVAALILTLIGNPIQLFFRKKLKFSMTMATVATLFIFILIIVGLIMMFVPLVLSQSENLSVLNTSEIETNVSELLAKINNFLISHGVDKGNTIDVSKITSKLDFNFIPVFLNSVLGALSSFGMGLASTLFITFFFLKDKIMFIIGIKKILPDNHEEKILNSLSKINDLLSRYFIGLLLQLFIVFLLYWIVLLIFGIQNGFVIAFFCAVLNIIPYIGPLIGSVLAAVLTMISNLGMDFQSEILPKTIYVMIGFAVVQFIDNNFSQPIIFSKSTNSHPLEIFLVILIGGFLFGVLGMIIAVPVYTMLKVIGKEFFPENKIIRILAKNI</sequence>
<keyword evidence="6 8" id="KW-1133">Transmembrane helix</keyword>
<gene>
    <name evidence="9" type="ORF">HYN49_11165</name>
</gene>
<dbReference type="AlphaFoldDB" id="A0A2S1SJ41"/>
<evidence type="ECO:0000313" key="9">
    <source>
        <dbReference type="EMBL" id="AWI26415.1"/>
    </source>
</evidence>
<feature type="transmembrane region" description="Helical" evidence="8">
    <location>
        <begin position="146"/>
        <end position="173"/>
    </location>
</feature>
<evidence type="ECO:0000256" key="5">
    <source>
        <dbReference type="ARBA" id="ARBA00022692"/>
    </source>
</evidence>
<dbReference type="GO" id="GO:0055085">
    <property type="term" value="P:transmembrane transport"/>
    <property type="evidence" value="ECO:0007669"/>
    <property type="project" value="TreeGrafter"/>
</dbReference>
<keyword evidence="5 8" id="KW-0812">Transmembrane</keyword>
<feature type="transmembrane region" description="Helical" evidence="8">
    <location>
        <begin position="239"/>
        <end position="266"/>
    </location>
</feature>
<evidence type="ECO:0000256" key="3">
    <source>
        <dbReference type="ARBA" id="ARBA00022448"/>
    </source>
</evidence>
<dbReference type="GO" id="GO:0005886">
    <property type="term" value="C:plasma membrane"/>
    <property type="evidence" value="ECO:0007669"/>
    <property type="project" value="UniProtKB-SubCell"/>
</dbReference>
<evidence type="ECO:0000256" key="4">
    <source>
        <dbReference type="ARBA" id="ARBA00022475"/>
    </source>
</evidence>
<evidence type="ECO:0000256" key="2">
    <source>
        <dbReference type="ARBA" id="ARBA00009773"/>
    </source>
</evidence>
<feature type="transmembrane region" description="Helical" evidence="8">
    <location>
        <begin position="209"/>
        <end position="233"/>
    </location>
</feature>
<dbReference type="RefSeq" id="WP_108904193.1">
    <property type="nucleotide sequence ID" value="NZ_CP029187.1"/>
</dbReference>
<keyword evidence="10" id="KW-1185">Reference proteome</keyword>
<feature type="transmembrane region" description="Helical" evidence="8">
    <location>
        <begin position="67"/>
        <end position="90"/>
    </location>
</feature>
<dbReference type="PANTHER" id="PTHR21716:SF53">
    <property type="entry name" value="PERMEASE PERM-RELATED"/>
    <property type="match status" value="1"/>
</dbReference>
<name>A0A2S1SJ41_9FLAO</name>
<keyword evidence="3" id="KW-0813">Transport</keyword>
<reference evidence="9 10" key="1">
    <citation type="submission" date="2018-05" db="EMBL/GenBank/DDBJ databases">
        <title>Genome sequencing of Flavobacterium sp. HYN0049.</title>
        <authorList>
            <person name="Yi H."/>
            <person name="Baek C."/>
        </authorList>
    </citation>
    <scope>NUCLEOTIDE SEQUENCE [LARGE SCALE GENOMIC DNA]</scope>
    <source>
        <strain evidence="9 10">HYN0049</strain>
    </source>
</reference>
<evidence type="ECO:0000313" key="10">
    <source>
        <dbReference type="Proteomes" id="UP000244937"/>
    </source>
</evidence>
<feature type="transmembrane region" description="Helical" evidence="8">
    <location>
        <begin position="12"/>
        <end position="29"/>
    </location>
</feature>
<dbReference type="PANTHER" id="PTHR21716">
    <property type="entry name" value="TRANSMEMBRANE PROTEIN"/>
    <property type="match status" value="1"/>
</dbReference>
<dbReference type="Proteomes" id="UP000244937">
    <property type="component" value="Chromosome"/>
</dbReference>
<organism evidence="9 10">
    <name type="scientific">Flavobacterium pallidum</name>
    <dbReference type="NCBI Taxonomy" id="2172098"/>
    <lineage>
        <taxon>Bacteria</taxon>
        <taxon>Pseudomonadati</taxon>
        <taxon>Bacteroidota</taxon>
        <taxon>Flavobacteriia</taxon>
        <taxon>Flavobacteriales</taxon>
        <taxon>Flavobacteriaceae</taxon>
        <taxon>Flavobacterium</taxon>
    </lineage>
</organism>
<evidence type="ECO:0000256" key="6">
    <source>
        <dbReference type="ARBA" id="ARBA00022989"/>
    </source>
</evidence>
<dbReference type="Pfam" id="PF01594">
    <property type="entry name" value="AI-2E_transport"/>
    <property type="match status" value="1"/>
</dbReference>
<evidence type="ECO:0000256" key="8">
    <source>
        <dbReference type="SAM" id="Phobius"/>
    </source>
</evidence>
<comment type="similarity">
    <text evidence="2">Belongs to the autoinducer-2 exporter (AI-2E) (TC 2.A.86) family.</text>
</comment>
<keyword evidence="7 8" id="KW-0472">Membrane</keyword>
<evidence type="ECO:0000256" key="7">
    <source>
        <dbReference type="ARBA" id="ARBA00023136"/>
    </source>
</evidence>
<accession>A0A2S1SJ41</accession>
<feature type="transmembrane region" description="Helical" evidence="8">
    <location>
        <begin position="278"/>
        <end position="296"/>
    </location>
</feature>
<feature type="transmembrane region" description="Helical" evidence="8">
    <location>
        <begin position="316"/>
        <end position="339"/>
    </location>
</feature>
<protein>
    <submittedName>
        <fullName evidence="9">AI-2E family transporter</fullName>
    </submittedName>
</protein>
<keyword evidence="4" id="KW-1003">Cell membrane</keyword>
<proteinExistence type="inferred from homology"/>
<feature type="transmembrane region" description="Helical" evidence="8">
    <location>
        <begin position="35"/>
        <end position="55"/>
    </location>
</feature>
<evidence type="ECO:0000256" key="1">
    <source>
        <dbReference type="ARBA" id="ARBA00004651"/>
    </source>
</evidence>